<reference evidence="2" key="1">
    <citation type="submission" date="2009-03" db="EMBL/GenBank/DDBJ databases">
        <title>Complete genome sequence of Edwardsiella ictaluri 93-146.</title>
        <authorList>
            <person name="Williams M.L."/>
            <person name="Gillaspy A.F."/>
            <person name="Dyer D.W."/>
            <person name="Thune R.L."/>
            <person name="Waldbieser G.C."/>
            <person name="Schuster S.C."/>
            <person name="Gipson J."/>
            <person name="Zaitshik J."/>
            <person name="Landry C."/>
            <person name="Lawrence M.L."/>
        </authorList>
    </citation>
    <scope>NUCLEOTIDE SEQUENCE [LARGE SCALE GENOMIC DNA]</scope>
    <source>
        <strain evidence="2">93-146</strain>
    </source>
</reference>
<dbReference type="AlphaFoldDB" id="C5BFJ8"/>
<name>C5BFJ8_EDWI9</name>
<evidence type="ECO:0000313" key="1">
    <source>
        <dbReference type="EMBL" id="ACR68961.1"/>
    </source>
</evidence>
<dbReference type="EMBL" id="CP001600">
    <property type="protein sequence ID" value="ACR68961.1"/>
    <property type="molecule type" value="Genomic_DNA"/>
</dbReference>
<sequence length="44" mass="4689">MGVGGGSQNAQHRQREVEAGDTTVCVVWSAMEVAWLDSSGVLNR</sequence>
<protein>
    <submittedName>
        <fullName evidence="1">Uncharacterized protein</fullName>
    </submittedName>
</protein>
<evidence type="ECO:0000313" key="2">
    <source>
        <dbReference type="Proteomes" id="UP000001485"/>
    </source>
</evidence>
<dbReference type="Proteomes" id="UP000001485">
    <property type="component" value="Chromosome"/>
</dbReference>
<gene>
    <name evidence="1" type="ordered locus">NT01EI_1782</name>
</gene>
<organism evidence="1 2">
    <name type="scientific">Edwardsiella ictaluri (strain 93-146)</name>
    <dbReference type="NCBI Taxonomy" id="634503"/>
    <lineage>
        <taxon>Bacteria</taxon>
        <taxon>Pseudomonadati</taxon>
        <taxon>Pseudomonadota</taxon>
        <taxon>Gammaproteobacteria</taxon>
        <taxon>Enterobacterales</taxon>
        <taxon>Hafniaceae</taxon>
        <taxon>Edwardsiella</taxon>
    </lineage>
</organism>
<dbReference type="HOGENOM" id="CLU_3215521_0_0_6"/>
<accession>C5BFJ8</accession>
<reference evidence="1 2" key="2">
    <citation type="journal article" date="2012" name="J. Bacteriol.">
        <title>Genome Sequence of Edwardsiella ictaluri 93-146, a Strain Associated with a Natural Channel Catfish Outbreak of Enteric Septicemia of Catfish.</title>
        <authorList>
            <person name="Williams M.L."/>
            <person name="Gillaspy A.F."/>
            <person name="Dyer D.W."/>
            <person name="Thune R.L."/>
            <person name="Waldbieser G.C."/>
            <person name="Schuster S.C."/>
            <person name="Gipson J."/>
            <person name="Zaitshik J."/>
            <person name="Landry C."/>
            <person name="Banes M.M."/>
            <person name="Lawrence M.L."/>
        </authorList>
    </citation>
    <scope>NUCLEOTIDE SEQUENCE [LARGE SCALE GENOMIC DNA]</scope>
    <source>
        <strain evidence="1 2">93-146</strain>
    </source>
</reference>
<proteinExistence type="predicted"/>
<dbReference type="KEGG" id="eic:NT01EI_1782"/>